<evidence type="ECO:0000313" key="2">
    <source>
        <dbReference type="Proteomes" id="UP000299102"/>
    </source>
</evidence>
<dbReference type="Proteomes" id="UP000299102">
    <property type="component" value="Unassembled WGS sequence"/>
</dbReference>
<organism evidence="1 2">
    <name type="scientific">Eumeta variegata</name>
    <name type="common">Bagworm moth</name>
    <name type="synonym">Eumeta japonica</name>
    <dbReference type="NCBI Taxonomy" id="151549"/>
    <lineage>
        <taxon>Eukaryota</taxon>
        <taxon>Metazoa</taxon>
        <taxon>Ecdysozoa</taxon>
        <taxon>Arthropoda</taxon>
        <taxon>Hexapoda</taxon>
        <taxon>Insecta</taxon>
        <taxon>Pterygota</taxon>
        <taxon>Neoptera</taxon>
        <taxon>Endopterygota</taxon>
        <taxon>Lepidoptera</taxon>
        <taxon>Glossata</taxon>
        <taxon>Ditrysia</taxon>
        <taxon>Tineoidea</taxon>
        <taxon>Psychidae</taxon>
        <taxon>Oiketicinae</taxon>
        <taxon>Eumeta</taxon>
    </lineage>
</organism>
<name>A0A4C1ZTJ9_EUMVA</name>
<comment type="caution">
    <text evidence="1">The sequence shown here is derived from an EMBL/GenBank/DDBJ whole genome shotgun (WGS) entry which is preliminary data.</text>
</comment>
<evidence type="ECO:0000313" key="1">
    <source>
        <dbReference type="EMBL" id="GBP91320.1"/>
    </source>
</evidence>
<dbReference type="AlphaFoldDB" id="A0A4C1ZTJ9"/>
<accession>A0A4C1ZTJ9</accession>
<proteinExistence type="predicted"/>
<sequence length="111" mass="12895">MAAVPVRSPQEIGRIVYAVLPQLVCKNQRVPIDRQIVQLVELMIWKYRLFDTITSFQNTESRTRSTTVPLPHYMIHQRLALQHMFHMDTPAKALRAERRAVTRYASGAYSN</sequence>
<reference evidence="1 2" key="1">
    <citation type="journal article" date="2019" name="Commun. Biol.">
        <title>The bagworm genome reveals a unique fibroin gene that provides high tensile strength.</title>
        <authorList>
            <person name="Kono N."/>
            <person name="Nakamura H."/>
            <person name="Ohtoshi R."/>
            <person name="Tomita M."/>
            <person name="Numata K."/>
            <person name="Arakawa K."/>
        </authorList>
    </citation>
    <scope>NUCLEOTIDE SEQUENCE [LARGE SCALE GENOMIC DNA]</scope>
</reference>
<dbReference type="EMBL" id="BGZK01002159">
    <property type="protein sequence ID" value="GBP91320.1"/>
    <property type="molecule type" value="Genomic_DNA"/>
</dbReference>
<keyword evidence="2" id="KW-1185">Reference proteome</keyword>
<gene>
    <name evidence="1" type="ORF">EVAR_65551_1</name>
</gene>
<protein>
    <submittedName>
        <fullName evidence="1">Uncharacterized protein</fullName>
    </submittedName>
</protein>